<proteinExistence type="predicted"/>
<accession>A0A284RD74</accession>
<protein>
    <submittedName>
        <fullName evidence="1">Uncharacterized protein</fullName>
    </submittedName>
</protein>
<dbReference type="EMBL" id="FUEG01000007">
    <property type="protein sequence ID" value="SJL06670.1"/>
    <property type="molecule type" value="Genomic_DNA"/>
</dbReference>
<keyword evidence="2" id="KW-1185">Reference proteome</keyword>
<dbReference type="Proteomes" id="UP000219338">
    <property type="component" value="Unassembled WGS sequence"/>
</dbReference>
<name>A0A284RD74_ARMOS</name>
<gene>
    <name evidence="1" type="ORF">ARMOST_10012</name>
</gene>
<evidence type="ECO:0000313" key="1">
    <source>
        <dbReference type="EMBL" id="SJL06670.1"/>
    </source>
</evidence>
<reference evidence="2" key="1">
    <citation type="journal article" date="2017" name="Nat. Ecol. Evol.">
        <title>Genome expansion and lineage-specific genetic innovations in the forest pathogenic fungi Armillaria.</title>
        <authorList>
            <person name="Sipos G."/>
            <person name="Prasanna A.N."/>
            <person name="Walter M.C."/>
            <person name="O'Connor E."/>
            <person name="Balint B."/>
            <person name="Krizsan K."/>
            <person name="Kiss B."/>
            <person name="Hess J."/>
            <person name="Varga T."/>
            <person name="Slot J."/>
            <person name="Riley R."/>
            <person name="Boka B."/>
            <person name="Rigling D."/>
            <person name="Barry K."/>
            <person name="Lee J."/>
            <person name="Mihaltcheva S."/>
            <person name="LaButti K."/>
            <person name="Lipzen A."/>
            <person name="Waldron R."/>
            <person name="Moloney N.M."/>
            <person name="Sperisen C."/>
            <person name="Kredics L."/>
            <person name="Vagvoelgyi C."/>
            <person name="Patrignani A."/>
            <person name="Fitzpatrick D."/>
            <person name="Nagy I."/>
            <person name="Doyle S."/>
            <person name="Anderson J.B."/>
            <person name="Grigoriev I.V."/>
            <person name="Gueldener U."/>
            <person name="Muensterkoetter M."/>
            <person name="Nagy L.G."/>
        </authorList>
    </citation>
    <scope>NUCLEOTIDE SEQUENCE [LARGE SCALE GENOMIC DNA]</scope>
    <source>
        <strain evidence="2">C18/9</strain>
    </source>
</reference>
<dbReference type="OrthoDB" id="10489075at2759"/>
<evidence type="ECO:0000313" key="2">
    <source>
        <dbReference type="Proteomes" id="UP000219338"/>
    </source>
</evidence>
<sequence>MTKSAISLYKRSRFTADETSAQLGPSVRNNSAIVLCVGKHADRNDWRMSNTLEPFESEQSLFVGFGMASKEEFVPAHVRLSSSLQVLVAGNIRTVFHLGDYVTLAGGSRRGWMQYASDGESFVEVLEQGLQVHQFKSHVSLAT</sequence>
<dbReference type="AlphaFoldDB" id="A0A284RD74"/>
<organism evidence="1 2">
    <name type="scientific">Armillaria ostoyae</name>
    <name type="common">Armillaria root rot fungus</name>
    <dbReference type="NCBI Taxonomy" id="47428"/>
    <lineage>
        <taxon>Eukaryota</taxon>
        <taxon>Fungi</taxon>
        <taxon>Dikarya</taxon>
        <taxon>Basidiomycota</taxon>
        <taxon>Agaricomycotina</taxon>
        <taxon>Agaricomycetes</taxon>
        <taxon>Agaricomycetidae</taxon>
        <taxon>Agaricales</taxon>
        <taxon>Marasmiineae</taxon>
        <taxon>Physalacriaceae</taxon>
        <taxon>Armillaria</taxon>
    </lineage>
</organism>